<dbReference type="PANTHER" id="PTHR43095:SF3">
    <property type="entry name" value="L-XYLULOSE_3-KETO-L-GULONATE KINASE"/>
    <property type="match status" value="1"/>
</dbReference>
<evidence type="ECO:0000256" key="2">
    <source>
        <dbReference type="ARBA" id="ARBA00022679"/>
    </source>
</evidence>
<dbReference type="InterPro" id="IPR043129">
    <property type="entry name" value="ATPase_NBD"/>
</dbReference>
<dbReference type="Pfam" id="PF00370">
    <property type="entry name" value="FGGY_N"/>
    <property type="match status" value="1"/>
</dbReference>
<dbReference type="PIRSF" id="PIRSF000538">
    <property type="entry name" value="GlpK"/>
    <property type="match status" value="1"/>
</dbReference>
<evidence type="ECO:0000259" key="5">
    <source>
        <dbReference type="Pfam" id="PF00370"/>
    </source>
</evidence>
<dbReference type="Pfam" id="PF02782">
    <property type="entry name" value="FGGY_C"/>
    <property type="match status" value="1"/>
</dbReference>
<dbReference type="Gene3D" id="3.30.420.40">
    <property type="match status" value="2"/>
</dbReference>
<dbReference type="InterPro" id="IPR018484">
    <property type="entry name" value="FGGY_N"/>
</dbReference>
<feature type="domain" description="Carbohydrate kinase FGGY N-terminal" evidence="5">
    <location>
        <begin position="3"/>
        <end position="249"/>
    </location>
</feature>
<dbReference type="InterPro" id="IPR050406">
    <property type="entry name" value="FGGY_Carb_Kinase"/>
</dbReference>
<dbReference type="EC" id="2.7.1.-" evidence="7"/>
<evidence type="ECO:0000259" key="6">
    <source>
        <dbReference type="Pfam" id="PF02782"/>
    </source>
</evidence>
<dbReference type="PANTHER" id="PTHR43095">
    <property type="entry name" value="SUGAR KINASE"/>
    <property type="match status" value="1"/>
</dbReference>
<dbReference type="SUPFAM" id="SSF53067">
    <property type="entry name" value="Actin-like ATPase domain"/>
    <property type="match status" value="2"/>
</dbReference>
<feature type="domain" description="Carbohydrate kinase FGGY C-terminal" evidence="6">
    <location>
        <begin position="260"/>
        <end position="450"/>
    </location>
</feature>
<evidence type="ECO:0000313" key="7">
    <source>
        <dbReference type="EMBL" id="MEE6146851.1"/>
    </source>
</evidence>
<accession>A0ABU7R8D9</accession>
<sequence>MRYFVGLDNGGTATKASVFDEHGVEVGSCGVSTRALTPSPGLVERDMEEMWQANCAVVKGALERSGVRTQDVAGIGVSGHGKGLYLWGKDDAPVRNGIISTDDRAWRYVQRWREEGVEREAGERTLQHVMACQPGPLLAWVKDREPENYANIRWVFECKDYVRFRLTGKAGAELSDYSGSGLMDLRTKRFDPAILALYGIPEVAGALPPLCRATEVCGVVTEEAARLTGLLPGTPVTGGMFDIDACAIGSGVVAPDLVCMIAGTWSINEFIRREPVLGGKVRMNSLFSLPGYYLVEESSPTSAGNLSWFVRQFPELDKRCEEEGKSVYDLLDEWVEEVLPTEFVPVFLPFLMGSNVHPNAQGSFVGMSLSHTRKHLARSVFEGITFCHRTHLERLLQAADEPPRAIRLAGGAARAAVWAQMFADVCGLPVETVAASETGALGVAIATAVAVGAYDTVEDAVAAMVSVSGRFEPRYDLRRIYDGKYDLYCKTVDALDGVWDDMQKLVDA</sequence>
<gene>
    <name evidence="7" type="ORF">VXJ25_02395</name>
</gene>
<name>A0ABU7R8D9_9ACTN</name>
<evidence type="ECO:0000313" key="8">
    <source>
        <dbReference type="Proteomes" id="UP001332931"/>
    </source>
</evidence>
<keyword evidence="8" id="KW-1185">Reference proteome</keyword>
<dbReference type="EMBL" id="JAZGJQ010000002">
    <property type="protein sequence ID" value="MEE6146851.1"/>
    <property type="molecule type" value="Genomic_DNA"/>
</dbReference>
<dbReference type="CDD" id="cd07802">
    <property type="entry name" value="ASKHA_NBD_FGGY_EcLyxK-like"/>
    <property type="match status" value="1"/>
</dbReference>
<evidence type="ECO:0000256" key="3">
    <source>
        <dbReference type="ARBA" id="ARBA00022777"/>
    </source>
</evidence>
<keyword evidence="3 4" id="KW-0418">Kinase</keyword>
<organism evidence="7 8">
    <name type="scientific">Olsenella absiana</name>
    <dbReference type="NCBI Taxonomy" id="3115222"/>
    <lineage>
        <taxon>Bacteria</taxon>
        <taxon>Bacillati</taxon>
        <taxon>Actinomycetota</taxon>
        <taxon>Coriobacteriia</taxon>
        <taxon>Coriobacteriales</taxon>
        <taxon>Atopobiaceae</taxon>
        <taxon>Olsenella</taxon>
    </lineage>
</organism>
<protein>
    <submittedName>
        <fullName evidence="7">FGGY-family carbohydrate kinase</fullName>
        <ecNumber evidence="7">2.7.1.-</ecNumber>
    </submittedName>
</protein>
<dbReference type="PROSITE" id="PS00445">
    <property type="entry name" value="FGGY_KINASES_2"/>
    <property type="match status" value="1"/>
</dbReference>
<dbReference type="InterPro" id="IPR000577">
    <property type="entry name" value="Carb_kinase_FGGY"/>
</dbReference>
<dbReference type="Proteomes" id="UP001332931">
    <property type="component" value="Unassembled WGS sequence"/>
</dbReference>
<reference evidence="7 8" key="1">
    <citation type="submission" date="2024-01" db="EMBL/GenBank/DDBJ databases">
        <title>Description of Olsenella sp. nov., isolated from pig feces.</title>
        <authorList>
            <person name="Chang Y.-H."/>
        </authorList>
    </citation>
    <scope>NUCLEOTIDE SEQUENCE [LARGE SCALE GENOMIC DNA]</scope>
    <source>
        <strain evidence="7 8">YH-ols2223</strain>
    </source>
</reference>
<comment type="similarity">
    <text evidence="1 4">Belongs to the FGGY kinase family.</text>
</comment>
<comment type="caution">
    <text evidence="7">The sequence shown here is derived from an EMBL/GenBank/DDBJ whole genome shotgun (WGS) entry which is preliminary data.</text>
</comment>
<dbReference type="GO" id="GO:0016301">
    <property type="term" value="F:kinase activity"/>
    <property type="evidence" value="ECO:0007669"/>
    <property type="project" value="UniProtKB-KW"/>
</dbReference>
<evidence type="ECO:0000256" key="1">
    <source>
        <dbReference type="ARBA" id="ARBA00009156"/>
    </source>
</evidence>
<proteinExistence type="inferred from homology"/>
<keyword evidence="2 4" id="KW-0808">Transferase</keyword>
<dbReference type="InterPro" id="IPR018483">
    <property type="entry name" value="Carb_kinase_FGGY_CS"/>
</dbReference>
<dbReference type="InterPro" id="IPR018485">
    <property type="entry name" value="FGGY_C"/>
</dbReference>
<dbReference type="RefSeq" id="WP_330957618.1">
    <property type="nucleotide sequence ID" value="NZ_JAZGJQ010000002.1"/>
</dbReference>
<evidence type="ECO:0000256" key="4">
    <source>
        <dbReference type="RuleBase" id="RU003733"/>
    </source>
</evidence>